<evidence type="ECO:0000313" key="3">
    <source>
        <dbReference type="Proteomes" id="UP000533476"/>
    </source>
</evidence>
<protein>
    <submittedName>
        <fullName evidence="2">Uncharacterized protein</fullName>
    </submittedName>
</protein>
<dbReference type="EMBL" id="JABBVZ010000067">
    <property type="protein sequence ID" value="NMP23811.1"/>
    <property type="molecule type" value="Genomic_DNA"/>
</dbReference>
<reference evidence="2 3" key="1">
    <citation type="submission" date="2020-04" db="EMBL/GenBank/DDBJ databases">
        <authorList>
            <person name="Zhang R."/>
            <person name="Schippers A."/>
        </authorList>
    </citation>
    <scope>NUCLEOTIDE SEQUENCE [LARGE SCALE GENOMIC DNA]</scope>
    <source>
        <strain evidence="2 3">DSM 109850</strain>
    </source>
</reference>
<evidence type="ECO:0000256" key="1">
    <source>
        <dbReference type="SAM" id="MobiDB-lite"/>
    </source>
</evidence>
<proteinExistence type="predicted"/>
<accession>A0A7Y0L5X1</accession>
<dbReference type="Proteomes" id="UP000533476">
    <property type="component" value="Unassembled WGS sequence"/>
</dbReference>
<gene>
    <name evidence="2" type="ORF">HIJ39_15845</name>
</gene>
<organism evidence="2 3">
    <name type="scientific">Sulfobacillus harzensis</name>
    <dbReference type="NCBI Taxonomy" id="2729629"/>
    <lineage>
        <taxon>Bacteria</taxon>
        <taxon>Bacillati</taxon>
        <taxon>Bacillota</taxon>
        <taxon>Clostridia</taxon>
        <taxon>Eubacteriales</taxon>
        <taxon>Clostridiales Family XVII. Incertae Sedis</taxon>
        <taxon>Sulfobacillus</taxon>
    </lineage>
</organism>
<feature type="region of interest" description="Disordered" evidence="1">
    <location>
        <begin position="39"/>
        <end position="84"/>
    </location>
</feature>
<comment type="caution">
    <text evidence="2">The sequence shown here is derived from an EMBL/GenBank/DDBJ whole genome shotgun (WGS) entry which is preliminary data.</text>
</comment>
<sequence>MTDFQTGDACAVAANCKNYPAQCLGCYFPEDALGPTQYIPRDKKIEHPWTTQRKAERKAQRKQAKQSDASKRGKRNKRNGYRSEKDAEHELARFGFHRVPLSGALEGQPGDIRRDVPDGRMIRMIENKRRVGAMGYIEDWLAQEGADAIRLDAGGRRKPLIILPLDRFEALLDEAGYDVSHQAVKNLPDLLREAADQLERR</sequence>
<name>A0A7Y0L5X1_9FIRM</name>
<dbReference type="RefSeq" id="WP_169101405.1">
    <property type="nucleotide sequence ID" value="NZ_JABBVZ010000067.1"/>
</dbReference>
<keyword evidence="3" id="KW-1185">Reference proteome</keyword>
<dbReference type="AlphaFoldDB" id="A0A7Y0L5X1"/>
<feature type="compositionally biased region" description="Basic and acidic residues" evidence="1">
    <location>
        <begin position="40"/>
        <end position="58"/>
    </location>
</feature>
<evidence type="ECO:0000313" key="2">
    <source>
        <dbReference type="EMBL" id="NMP23811.1"/>
    </source>
</evidence>